<comment type="catalytic activity">
    <reaction evidence="1">
        <text>L-tryptophan + O2 = N-formyl-L-kynurenine</text>
        <dbReference type="Rhea" id="RHEA:24536"/>
        <dbReference type="ChEBI" id="CHEBI:15379"/>
        <dbReference type="ChEBI" id="CHEBI:57912"/>
        <dbReference type="ChEBI" id="CHEBI:58629"/>
        <dbReference type="EC" id="1.13.11.11"/>
    </reaction>
</comment>
<comment type="similarity">
    <text evidence="1">Belongs to the tryptophan 2,3-dioxygenase family.</text>
</comment>
<protein>
    <recommendedName>
        <fullName evidence="1">Tryptophan 2,3-dioxygenase</fullName>
        <shortName evidence="1">TDO</shortName>
        <ecNumber evidence="1">1.13.11.11</ecNumber>
    </recommendedName>
    <alternativeName>
        <fullName evidence="1">Tryptamin 2,3-dioxygenase</fullName>
    </alternativeName>
    <alternativeName>
        <fullName evidence="1">Tryptophan oxygenase</fullName>
        <shortName evidence="1">TO</shortName>
        <shortName evidence="1">TRPO</shortName>
    </alternativeName>
    <alternativeName>
        <fullName evidence="1">Tryptophan pyrrolase</fullName>
    </alternativeName>
    <alternativeName>
        <fullName evidence="1">Tryptophanase</fullName>
    </alternativeName>
</protein>
<dbReference type="InterPro" id="IPR037217">
    <property type="entry name" value="Trp/Indoleamine_2_3_dOase-like"/>
</dbReference>
<gene>
    <name evidence="1" type="primary">kynA</name>
    <name evidence="2" type="ORF">SAMN05444410_10329</name>
</gene>
<dbReference type="Proteomes" id="UP000198711">
    <property type="component" value="Unassembled WGS sequence"/>
</dbReference>
<name>A0A8X8LE48_9BACT</name>
<comment type="cofactor">
    <cofactor evidence="1">
        <name>heme</name>
        <dbReference type="ChEBI" id="CHEBI:30413"/>
    </cofactor>
    <text evidence="1">Binds 1 heme group per subunit.</text>
</comment>
<dbReference type="Gene3D" id="1.10.287.3810">
    <property type="match status" value="1"/>
</dbReference>
<keyword evidence="1" id="KW-0823">Tryptophan catabolism</keyword>
<evidence type="ECO:0000313" key="2">
    <source>
        <dbReference type="EMBL" id="SDW46508.1"/>
    </source>
</evidence>
<comment type="caution">
    <text evidence="1">Lacks conserved residue(s) required for the propagation of feature annotation.</text>
</comment>
<dbReference type="GO" id="GO:0004833">
    <property type="term" value="F:L-tryptophan 2,3-dioxygenase activity"/>
    <property type="evidence" value="ECO:0007669"/>
    <property type="project" value="UniProtKB-UniRule"/>
</dbReference>
<keyword evidence="1" id="KW-0479">Metal-binding</keyword>
<dbReference type="Pfam" id="PF03301">
    <property type="entry name" value="Trp_dioxygenase"/>
    <property type="match status" value="1"/>
</dbReference>
<reference evidence="2 3" key="1">
    <citation type="submission" date="2016-10" db="EMBL/GenBank/DDBJ databases">
        <authorList>
            <person name="Varghese N."/>
            <person name="Submissions S."/>
        </authorList>
    </citation>
    <scope>NUCLEOTIDE SEQUENCE [LARGE SCALE GENOMIC DNA]</scope>
    <source>
        <strain evidence="2 3">DSM 25353</strain>
    </source>
</reference>
<dbReference type="GO" id="GO:0020037">
    <property type="term" value="F:heme binding"/>
    <property type="evidence" value="ECO:0007669"/>
    <property type="project" value="UniProtKB-UniRule"/>
</dbReference>
<proteinExistence type="inferred from homology"/>
<accession>A0A8X8LE48</accession>
<feature type="binding site" evidence="1">
    <location>
        <position position="314"/>
    </location>
    <ligand>
        <name>substrate</name>
    </ligand>
</feature>
<comment type="pathway">
    <text evidence="1">Amino-acid degradation; L-tryptophan degradation via kynurenine pathway; L-kynurenine from L-tryptophan: step 1/2.</text>
</comment>
<dbReference type="AlphaFoldDB" id="A0A8X8LE48"/>
<keyword evidence="1" id="KW-0408">Iron</keyword>
<dbReference type="PANTHER" id="PTHR10138">
    <property type="entry name" value="TRYPTOPHAN 2,3-DIOXYGENASE"/>
    <property type="match status" value="1"/>
</dbReference>
<comment type="caution">
    <text evidence="2">The sequence shown here is derived from an EMBL/GenBank/DDBJ whole genome shotgun (WGS) entry which is preliminary data.</text>
</comment>
<dbReference type="HAMAP" id="MF_01972">
    <property type="entry name" value="T23O"/>
    <property type="match status" value="1"/>
</dbReference>
<dbReference type="EMBL" id="FNNO01000003">
    <property type="protein sequence ID" value="SDW46508.1"/>
    <property type="molecule type" value="Genomic_DNA"/>
</dbReference>
<keyword evidence="1" id="KW-0349">Heme</keyword>
<sequence length="364" mass="43309">MLVMKKEPLYYGSYLHLEKILDGQHPVSFEEGHAPAHDEMLFIIIHQAYELWFKQILFELDYVMHIFSQEKINDNSEDMNLVCHRLHRVIRILELLNQQITILNTMTPLDFLEFRNLLTPSSGFQSAQFRLIEARLGLQIDQRHQKEYYKRTNEGGFTRNDYERITAVETEKNLLQLVNDWLERMPFFDTELWHQYKPATTNNTTDHPFWNDYRAVYLQGLTEREQAKIFDFDYVFFEKAHVDYTPEQLETLRSNFSPKAMRAALFIMLYRDFPVFQTSYQLLDALIEIDHLLSNWRHKHLIMVRRMIGMRVGTGNTSGAGYLEGALSKHYVYRDLSGLATYLIERKNLPKLPIELMKKLGFHR</sequence>
<organism evidence="2 3">
    <name type="scientific">Hydrobacter penzbergensis</name>
    <dbReference type="NCBI Taxonomy" id="1235997"/>
    <lineage>
        <taxon>Bacteria</taxon>
        <taxon>Pseudomonadati</taxon>
        <taxon>Bacteroidota</taxon>
        <taxon>Chitinophagia</taxon>
        <taxon>Chitinophagales</taxon>
        <taxon>Chitinophagaceae</taxon>
        <taxon>Hydrobacter</taxon>
    </lineage>
</organism>
<feature type="binding site" description="axial binding residue" evidence="1">
    <location>
        <position position="300"/>
    </location>
    <ligand>
        <name>heme</name>
        <dbReference type="ChEBI" id="CHEBI:30413"/>
    </ligand>
    <ligandPart>
        <name>Fe</name>
        <dbReference type="ChEBI" id="CHEBI:18248"/>
    </ligandPart>
</feature>
<dbReference type="GO" id="GO:0019441">
    <property type="term" value="P:L-tryptophan catabolic process to kynurenine"/>
    <property type="evidence" value="ECO:0007669"/>
    <property type="project" value="UniProtKB-UniRule"/>
</dbReference>
<comment type="subunit">
    <text evidence="1">Homotetramer.</text>
</comment>
<keyword evidence="1" id="KW-0223">Dioxygenase</keyword>
<feature type="binding site" evidence="1">
    <location>
        <position position="115"/>
    </location>
    <ligand>
        <name>substrate</name>
    </ligand>
</feature>
<feature type="binding site" evidence="1">
    <location>
        <begin position="42"/>
        <end position="46"/>
    </location>
    <ligand>
        <name>substrate</name>
    </ligand>
</feature>
<dbReference type="SUPFAM" id="SSF140959">
    <property type="entry name" value="Indolic compounds 2,3-dioxygenase-like"/>
    <property type="match status" value="1"/>
</dbReference>
<keyword evidence="1" id="KW-0560">Oxidoreductase</keyword>
<dbReference type="GO" id="GO:0046872">
    <property type="term" value="F:metal ion binding"/>
    <property type="evidence" value="ECO:0007669"/>
    <property type="project" value="UniProtKB-KW"/>
</dbReference>
<dbReference type="InterPro" id="IPR004981">
    <property type="entry name" value="Trp_2_3_dOase"/>
</dbReference>
<dbReference type="EC" id="1.13.11.11" evidence="1"/>
<comment type="function">
    <text evidence="1">Heme-dependent dioxygenase that catalyzes the oxidative cleavage of the L-tryptophan (L-Trp) pyrrole ring and converts L-tryptophan to N-formyl-L-kynurenine. Catalyzes the oxidative cleavage of the indole moiety.</text>
</comment>
<dbReference type="GO" id="GO:0019442">
    <property type="term" value="P:L-tryptophan catabolic process to acetyl-CoA"/>
    <property type="evidence" value="ECO:0007669"/>
    <property type="project" value="TreeGrafter"/>
</dbReference>
<evidence type="ECO:0000313" key="3">
    <source>
        <dbReference type="Proteomes" id="UP000198711"/>
    </source>
</evidence>
<dbReference type="Gene3D" id="1.20.58.480">
    <property type="match status" value="1"/>
</dbReference>
<keyword evidence="3" id="KW-1185">Reference proteome</keyword>
<dbReference type="PANTHER" id="PTHR10138:SF0">
    <property type="entry name" value="TRYPTOPHAN 2,3-DIOXYGENASE"/>
    <property type="match status" value="1"/>
</dbReference>
<evidence type="ECO:0000256" key="1">
    <source>
        <dbReference type="HAMAP-Rule" id="MF_01972"/>
    </source>
</evidence>